<organism evidence="1 2">
    <name type="scientific">Miniphocaeibacter halophilus</name>
    <dbReference type="NCBI Taxonomy" id="2931922"/>
    <lineage>
        <taxon>Bacteria</taxon>
        <taxon>Bacillati</taxon>
        <taxon>Bacillota</taxon>
        <taxon>Tissierellia</taxon>
        <taxon>Tissierellales</taxon>
        <taxon>Peptoniphilaceae</taxon>
        <taxon>Miniphocaeibacter</taxon>
    </lineage>
</organism>
<reference evidence="1 2" key="1">
    <citation type="journal article" date="2022" name="Int. J. Syst. Evol. Microbiol.">
        <title>Miniphocaeibacter halophilus sp. nov., an ammonium-tolerant acetate-producing bacterium isolated from a biogas system.</title>
        <authorList>
            <person name="Schnurer A."/>
            <person name="Singh A."/>
            <person name="Bi S."/>
            <person name="Qiao W."/>
            <person name="Westerholm M."/>
        </authorList>
    </citation>
    <scope>NUCLEOTIDE SEQUENCE [LARGE SCALE GENOMIC DNA]</scope>
    <source>
        <strain evidence="1 2">AMB_01</strain>
    </source>
</reference>
<dbReference type="Proteomes" id="UP000595814">
    <property type="component" value="Chromosome"/>
</dbReference>
<sequence length="141" mass="16098">MVKFVLGPSGSGKTKWLIDQANEDKRNGNGNIVFIDTDDSHIFSLDYQVRLINANKYHINTVSGFYGFLAGIISRDYDIEKVYVDGIYDIVNFELPELEVLTKDLEVLSEEFNVEFYIGLNKEKSELPEKLAKDVIELNVQ</sequence>
<gene>
    <name evidence="1" type="ORF">JFY71_09315</name>
</gene>
<proteinExistence type="predicted"/>
<keyword evidence="2" id="KW-1185">Reference proteome</keyword>
<name>A0AC61MT54_9FIRM</name>
<protein>
    <submittedName>
        <fullName evidence="1">Uncharacterized protein</fullName>
    </submittedName>
</protein>
<evidence type="ECO:0000313" key="2">
    <source>
        <dbReference type="Proteomes" id="UP000595814"/>
    </source>
</evidence>
<dbReference type="EMBL" id="CP066744">
    <property type="protein sequence ID" value="QQK07488.1"/>
    <property type="molecule type" value="Genomic_DNA"/>
</dbReference>
<accession>A0AC61MT54</accession>
<evidence type="ECO:0000313" key="1">
    <source>
        <dbReference type="EMBL" id="QQK07488.1"/>
    </source>
</evidence>